<comment type="caution">
    <text evidence="7">The sequence shown here is derived from an EMBL/GenBank/DDBJ whole genome shotgun (WGS) entry which is preliminary data.</text>
</comment>
<feature type="transmembrane region" description="Helical" evidence="6">
    <location>
        <begin position="249"/>
        <end position="275"/>
    </location>
</feature>
<evidence type="ECO:0000256" key="2">
    <source>
        <dbReference type="ARBA" id="ARBA00009773"/>
    </source>
</evidence>
<keyword evidence="3 6" id="KW-0812">Transmembrane</keyword>
<keyword evidence="5 6" id="KW-0472">Membrane</keyword>
<evidence type="ECO:0000313" key="7">
    <source>
        <dbReference type="EMBL" id="CAH6637022.1"/>
    </source>
</evidence>
<evidence type="ECO:0000256" key="6">
    <source>
        <dbReference type="SAM" id="Phobius"/>
    </source>
</evidence>
<dbReference type="Proteomes" id="UP001152651">
    <property type="component" value="Unassembled WGS sequence"/>
</dbReference>
<evidence type="ECO:0000256" key="3">
    <source>
        <dbReference type="ARBA" id="ARBA00022692"/>
    </source>
</evidence>
<dbReference type="InterPro" id="IPR002549">
    <property type="entry name" value="AI-2E-like"/>
</dbReference>
<dbReference type="RefSeq" id="WP_108474200.1">
    <property type="nucleotide sequence ID" value="NZ_CALSBS010000006.1"/>
</dbReference>
<evidence type="ECO:0000313" key="8">
    <source>
        <dbReference type="Proteomes" id="UP001152651"/>
    </source>
</evidence>
<comment type="similarity">
    <text evidence="2">Belongs to the autoinducer-2 exporter (AI-2E) (TC 2.A.86) family.</text>
</comment>
<dbReference type="EMBL" id="CALSBS010000006">
    <property type="protein sequence ID" value="CAH6637022.1"/>
    <property type="molecule type" value="Genomic_DNA"/>
</dbReference>
<protein>
    <submittedName>
        <fullName evidence="7">Permease</fullName>
    </submittedName>
</protein>
<evidence type="ECO:0000256" key="4">
    <source>
        <dbReference type="ARBA" id="ARBA00022989"/>
    </source>
</evidence>
<evidence type="ECO:0000256" key="1">
    <source>
        <dbReference type="ARBA" id="ARBA00004141"/>
    </source>
</evidence>
<keyword evidence="4 6" id="KW-1133">Transmembrane helix</keyword>
<feature type="transmembrane region" description="Helical" evidence="6">
    <location>
        <begin position="144"/>
        <end position="163"/>
    </location>
</feature>
<feature type="transmembrane region" description="Helical" evidence="6">
    <location>
        <begin position="218"/>
        <end position="237"/>
    </location>
</feature>
<dbReference type="PANTHER" id="PTHR21716">
    <property type="entry name" value="TRANSMEMBRANE PROTEIN"/>
    <property type="match status" value="1"/>
</dbReference>
<dbReference type="Pfam" id="PF01594">
    <property type="entry name" value="AI-2E_transport"/>
    <property type="match status" value="1"/>
</dbReference>
<dbReference type="NCBIfam" id="NF008930">
    <property type="entry name" value="PRK12287.1"/>
    <property type="match status" value="1"/>
</dbReference>
<name>A0ABM9F863_9ENTR</name>
<gene>
    <name evidence="7" type="primary">tqsA</name>
    <name evidence="7" type="ORF">FBBNIHIM_09370</name>
</gene>
<dbReference type="GeneID" id="99807463"/>
<feature type="transmembrane region" description="Helical" evidence="6">
    <location>
        <begin position="287"/>
        <end position="307"/>
    </location>
</feature>
<keyword evidence="8" id="KW-1185">Reference proteome</keyword>
<accession>A0ABM9F863</accession>
<reference evidence="7" key="1">
    <citation type="submission" date="2022-05" db="EMBL/GenBank/DDBJ databases">
        <authorList>
            <person name="Blom J."/>
        </authorList>
    </citation>
    <scope>NUCLEOTIDE SEQUENCE</scope>
    <source>
        <strain evidence="7">Type strain: CPO20170097</strain>
    </source>
</reference>
<sequence length="344" mass="37419">MAKPIITLNGLKIVIMLGMLVIILTGIRFAADIIVPFVLALFIAVVLNPVVQLMTRWRIPRVLAISLLICLIIMVAVLLLASLGTSLNELARTLPQYRSSLQVPLQNIQPWLERFGVTVSADELIKYIDPNAAMTFVTSLLTQLSNAMSSIFLLLLTVVFMLLEVPQLPAKLQQLMVKPTEGMAAIQRAIDSVSHYLVLKTAISLVTGLVAWGMLEALGVRFAFVWGLLAFALNYIPNIGSVLAAIPPILQVLVFGGFYQALIVLAGYLLINLLFGNILEPRIMGRGLGLSTLVVFLSLIFWGWLLGPVGMLLSVPLTIVVKIALEQTIGGRSIAVLLSDLSDK</sequence>
<proteinExistence type="inferred from homology"/>
<feature type="transmembrane region" description="Helical" evidence="6">
    <location>
        <begin position="33"/>
        <end position="51"/>
    </location>
</feature>
<organism evidence="7 8">
    <name type="scientific">Pseudocitrobacter vendiensis</name>
    <dbReference type="NCBI Taxonomy" id="2488306"/>
    <lineage>
        <taxon>Bacteria</taxon>
        <taxon>Pseudomonadati</taxon>
        <taxon>Pseudomonadota</taxon>
        <taxon>Gammaproteobacteria</taxon>
        <taxon>Enterobacterales</taxon>
        <taxon>Enterobacteriaceae</taxon>
        <taxon>Pseudocitrobacter</taxon>
    </lineage>
</organism>
<feature type="transmembrane region" description="Helical" evidence="6">
    <location>
        <begin position="7"/>
        <end position="27"/>
    </location>
</feature>
<evidence type="ECO:0000256" key="5">
    <source>
        <dbReference type="ARBA" id="ARBA00023136"/>
    </source>
</evidence>
<dbReference type="PANTHER" id="PTHR21716:SF64">
    <property type="entry name" value="AI-2 TRANSPORT PROTEIN TQSA"/>
    <property type="match status" value="1"/>
</dbReference>
<comment type="subcellular location">
    <subcellularLocation>
        <location evidence="1">Membrane</location>
        <topology evidence="1">Multi-pass membrane protein</topology>
    </subcellularLocation>
</comment>
<feature type="transmembrane region" description="Helical" evidence="6">
    <location>
        <begin position="63"/>
        <end position="84"/>
    </location>
</feature>